<keyword evidence="2" id="KW-1185">Reference proteome</keyword>
<sequence length="245" mass="26825">MATTTFVCVPMPIPGAPGAPVFNGDRASDFLVLLEQLGTQAGITDKDNLVEWIVRYSTIDVYVTESDPNRKENKEESNAYIEEESDEAGWAAIVIDEDFSDIPEIDCSDLAESALSATTSNTSILFDSGCTSHMTPLCEELENFHSIVPCKGTLQIEVPIDCEDHTRMLTLRDALLCPTMLNTLVSIGKLDDAGYEIHIQHGIMEILDGKGRIIASIPKINGLYQILSSEHAYATQEKPVSLRAC</sequence>
<dbReference type="Proteomes" id="UP000297245">
    <property type="component" value="Unassembled WGS sequence"/>
</dbReference>
<organism evidence="1 2">
    <name type="scientific">Dendrothele bispora (strain CBS 962.96)</name>
    <dbReference type="NCBI Taxonomy" id="1314807"/>
    <lineage>
        <taxon>Eukaryota</taxon>
        <taxon>Fungi</taxon>
        <taxon>Dikarya</taxon>
        <taxon>Basidiomycota</taxon>
        <taxon>Agaricomycotina</taxon>
        <taxon>Agaricomycetes</taxon>
        <taxon>Agaricomycetidae</taxon>
        <taxon>Agaricales</taxon>
        <taxon>Agaricales incertae sedis</taxon>
        <taxon>Dendrothele</taxon>
    </lineage>
</organism>
<gene>
    <name evidence="1" type="ORF">K435DRAFT_880662</name>
</gene>
<proteinExistence type="predicted"/>
<accession>A0A4S8KJ73</accession>
<dbReference type="AlphaFoldDB" id="A0A4S8KJ73"/>
<name>A0A4S8KJ73_DENBC</name>
<evidence type="ECO:0000313" key="2">
    <source>
        <dbReference type="Proteomes" id="UP000297245"/>
    </source>
</evidence>
<dbReference type="EMBL" id="ML181978">
    <property type="protein sequence ID" value="THU75524.1"/>
    <property type="molecule type" value="Genomic_DNA"/>
</dbReference>
<evidence type="ECO:0000313" key="1">
    <source>
        <dbReference type="EMBL" id="THU75524.1"/>
    </source>
</evidence>
<reference evidence="1 2" key="1">
    <citation type="journal article" date="2019" name="Nat. Ecol. Evol.">
        <title>Megaphylogeny resolves global patterns of mushroom evolution.</title>
        <authorList>
            <person name="Varga T."/>
            <person name="Krizsan K."/>
            <person name="Foldi C."/>
            <person name="Dima B."/>
            <person name="Sanchez-Garcia M."/>
            <person name="Sanchez-Ramirez S."/>
            <person name="Szollosi G.J."/>
            <person name="Szarkandi J.G."/>
            <person name="Papp V."/>
            <person name="Albert L."/>
            <person name="Andreopoulos W."/>
            <person name="Angelini C."/>
            <person name="Antonin V."/>
            <person name="Barry K.W."/>
            <person name="Bougher N.L."/>
            <person name="Buchanan P."/>
            <person name="Buyck B."/>
            <person name="Bense V."/>
            <person name="Catcheside P."/>
            <person name="Chovatia M."/>
            <person name="Cooper J."/>
            <person name="Damon W."/>
            <person name="Desjardin D."/>
            <person name="Finy P."/>
            <person name="Geml J."/>
            <person name="Haridas S."/>
            <person name="Hughes K."/>
            <person name="Justo A."/>
            <person name="Karasinski D."/>
            <person name="Kautmanova I."/>
            <person name="Kiss B."/>
            <person name="Kocsube S."/>
            <person name="Kotiranta H."/>
            <person name="LaButti K.M."/>
            <person name="Lechner B.E."/>
            <person name="Liimatainen K."/>
            <person name="Lipzen A."/>
            <person name="Lukacs Z."/>
            <person name="Mihaltcheva S."/>
            <person name="Morgado L.N."/>
            <person name="Niskanen T."/>
            <person name="Noordeloos M.E."/>
            <person name="Ohm R.A."/>
            <person name="Ortiz-Santana B."/>
            <person name="Ovrebo C."/>
            <person name="Racz N."/>
            <person name="Riley R."/>
            <person name="Savchenko A."/>
            <person name="Shiryaev A."/>
            <person name="Soop K."/>
            <person name="Spirin V."/>
            <person name="Szebenyi C."/>
            <person name="Tomsovsky M."/>
            <person name="Tulloss R.E."/>
            <person name="Uehling J."/>
            <person name="Grigoriev I.V."/>
            <person name="Vagvolgyi C."/>
            <person name="Papp T."/>
            <person name="Martin F.M."/>
            <person name="Miettinen O."/>
            <person name="Hibbett D.S."/>
            <person name="Nagy L.G."/>
        </authorList>
    </citation>
    <scope>NUCLEOTIDE SEQUENCE [LARGE SCALE GENOMIC DNA]</scope>
    <source>
        <strain evidence="1 2">CBS 962.96</strain>
    </source>
</reference>
<dbReference type="OrthoDB" id="3251181at2759"/>
<protein>
    <submittedName>
        <fullName evidence="1">Uncharacterized protein</fullName>
    </submittedName>
</protein>